<evidence type="ECO:0000256" key="3">
    <source>
        <dbReference type="ARBA" id="ARBA00023163"/>
    </source>
</evidence>
<evidence type="ECO:0000259" key="4">
    <source>
        <dbReference type="PROSITE" id="PS01124"/>
    </source>
</evidence>
<keyword evidence="2 5" id="KW-0238">DNA-binding</keyword>
<dbReference type="EMBL" id="FMHT01000003">
    <property type="protein sequence ID" value="SCL26986.1"/>
    <property type="molecule type" value="Genomic_DNA"/>
</dbReference>
<dbReference type="Proteomes" id="UP000199699">
    <property type="component" value="Unassembled WGS sequence"/>
</dbReference>
<evidence type="ECO:0000313" key="6">
    <source>
        <dbReference type="Proteomes" id="UP000199699"/>
    </source>
</evidence>
<reference evidence="5 6" key="1">
    <citation type="submission" date="2016-06" db="EMBL/GenBank/DDBJ databases">
        <authorList>
            <person name="Kjaerup R.B."/>
            <person name="Dalgaard T.S."/>
            <person name="Juul-Madsen H.R."/>
        </authorList>
    </citation>
    <scope>NUCLEOTIDE SEQUENCE [LARGE SCALE GENOMIC DNA]</scope>
    <source>
        <strain evidence="5 6">DSM 43818</strain>
    </source>
</reference>
<dbReference type="Pfam" id="PF12833">
    <property type="entry name" value="HTH_18"/>
    <property type="match status" value="1"/>
</dbReference>
<dbReference type="PANTHER" id="PTHR46796">
    <property type="entry name" value="HTH-TYPE TRANSCRIPTIONAL ACTIVATOR RHAS-RELATED"/>
    <property type="match status" value="1"/>
</dbReference>
<accession>A0A1C6SC07</accession>
<evidence type="ECO:0000256" key="2">
    <source>
        <dbReference type="ARBA" id="ARBA00023125"/>
    </source>
</evidence>
<dbReference type="SMART" id="SM00342">
    <property type="entry name" value="HTH_ARAC"/>
    <property type="match status" value="1"/>
</dbReference>
<evidence type="ECO:0000256" key="1">
    <source>
        <dbReference type="ARBA" id="ARBA00023015"/>
    </source>
</evidence>
<gene>
    <name evidence="5" type="ORF">GA0070616_3413</name>
</gene>
<dbReference type="AlphaFoldDB" id="A0A1C6SC07"/>
<dbReference type="InterPro" id="IPR049539">
    <property type="entry name" value="SPL"/>
</dbReference>
<feature type="domain" description="HTH araC/xylS-type" evidence="4">
    <location>
        <begin position="151"/>
        <end position="249"/>
    </location>
</feature>
<keyword evidence="3" id="KW-0804">Transcription</keyword>
<dbReference type="InterPro" id="IPR050204">
    <property type="entry name" value="AraC_XylS_family_regulators"/>
</dbReference>
<dbReference type="PROSITE" id="PS01124">
    <property type="entry name" value="HTH_ARAC_FAMILY_2"/>
    <property type="match status" value="1"/>
</dbReference>
<dbReference type="GO" id="GO:0003700">
    <property type="term" value="F:DNA-binding transcription factor activity"/>
    <property type="evidence" value="ECO:0007669"/>
    <property type="project" value="InterPro"/>
</dbReference>
<dbReference type="STRING" id="145857.GA0070616_3413"/>
<dbReference type="InterPro" id="IPR018060">
    <property type="entry name" value="HTH_AraC"/>
</dbReference>
<keyword evidence="6" id="KW-1185">Reference proteome</keyword>
<dbReference type="Gene3D" id="3.40.50.12110">
    <property type="match status" value="1"/>
</dbReference>
<protein>
    <submittedName>
        <fullName evidence="5">AraC-type DNA-binding protein</fullName>
    </submittedName>
</protein>
<keyword evidence="1" id="KW-0805">Transcription regulation</keyword>
<sequence length="283" mass="31488">MRAVGPYLYLFVTHAVPPSRLLDIRRIFAEPEAAALPRGRQVLARFPDAEIVEIDSHTRIAELYGDETNVARWVRIKTETLVLGVKKSLTARPNGRSSDFIAPSTANGCAMACAYCYVPRRGRPGARRGTITKVTGSSASEQRLRDLARLRRVRDRMDREYAQPLDVEALARGVSMSAGHLSRQFRQAYGESPYAYLMTRRIERAMALLRRGDLSVTEVCFAVGCASLGTFSSRFTELVGVPPSVYRRQAAQAHTHTTEGIPPCLSKQVTRPVRNREALVTEP</sequence>
<evidence type="ECO:0000313" key="5">
    <source>
        <dbReference type="EMBL" id="SCL26986.1"/>
    </source>
</evidence>
<dbReference type="Pfam" id="PF20903">
    <property type="entry name" value="SPL"/>
    <property type="match status" value="1"/>
</dbReference>
<dbReference type="GO" id="GO:0043565">
    <property type="term" value="F:sequence-specific DNA binding"/>
    <property type="evidence" value="ECO:0007669"/>
    <property type="project" value="InterPro"/>
</dbReference>
<proteinExistence type="predicted"/>
<organism evidence="5 6">
    <name type="scientific">Micromonospora nigra</name>
    <dbReference type="NCBI Taxonomy" id="145857"/>
    <lineage>
        <taxon>Bacteria</taxon>
        <taxon>Bacillati</taxon>
        <taxon>Actinomycetota</taxon>
        <taxon>Actinomycetes</taxon>
        <taxon>Micromonosporales</taxon>
        <taxon>Micromonosporaceae</taxon>
        <taxon>Micromonospora</taxon>
    </lineage>
</organism>
<dbReference type="InterPro" id="IPR009057">
    <property type="entry name" value="Homeodomain-like_sf"/>
</dbReference>
<dbReference type="SUPFAM" id="SSF46689">
    <property type="entry name" value="Homeodomain-like"/>
    <property type="match status" value="2"/>
</dbReference>
<dbReference type="Gene3D" id="1.10.10.60">
    <property type="entry name" value="Homeodomain-like"/>
    <property type="match status" value="2"/>
</dbReference>
<name>A0A1C6SC07_9ACTN</name>